<dbReference type="InterPro" id="IPR004358">
    <property type="entry name" value="Sig_transdc_His_kin-like_C"/>
</dbReference>
<dbReference type="EMBL" id="JACOGG010000002">
    <property type="protein sequence ID" value="MBC3934256.1"/>
    <property type="molecule type" value="Genomic_DNA"/>
</dbReference>
<dbReference type="PANTHER" id="PTHR45436:SF14">
    <property type="entry name" value="SENSOR PROTEIN QSEC"/>
    <property type="match status" value="1"/>
</dbReference>
<dbReference type="Pfam" id="PF08521">
    <property type="entry name" value="2CSK_N"/>
    <property type="match status" value="1"/>
</dbReference>
<comment type="caution">
    <text evidence="15">The sequence shown here is derived from an EMBL/GenBank/DDBJ whole genome shotgun (WGS) entry which is preliminary data.</text>
</comment>
<dbReference type="InterPro" id="IPR003594">
    <property type="entry name" value="HATPase_dom"/>
</dbReference>
<evidence type="ECO:0000256" key="4">
    <source>
        <dbReference type="ARBA" id="ARBA00022553"/>
    </source>
</evidence>
<proteinExistence type="predicted"/>
<comment type="catalytic activity">
    <reaction evidence="1">
        <text>ATP + protein L-histidine = ADP + protein N-phospho-L-histidine.</text>
        <dbReference type="EC" id="2.7.13.3"/>
    </reaction>
</comment>
<keyword evidence="7" id="KW-0547">Nucleotide-binding</keyword>
<dbReference type="GO" id="GO:0005886">
    <property type="term" value="C:plasma membrane"/>
    <property type="evidence" value="ECO:0007669"/>
    <property type="project" value="TreeGrafter"/>
</dbReference>
<keyword evidence="8 15" id="KW-0418">Kinase</keyword>
<keyword evidence="6 13" id="KW-0812">Transmembrane</keyword>
<evidence type="ECO:0000256" key="10">
    <source>
        <dbReference type="ARBA" id="ARBA00022989"/>
    </source>
</evidence>
<evidence type="ECO:0000256" key="12">
    <source>
        <dbReference type="ARBA" id="ARBA00023136"/>
    </source>
</evidence>
<evidence type="ECO:0000313" key="15">
    <source>
        <dbReference type="EMBL" id="MBC3934256.1"/>
    </source>
</evidence>
<protein>
    <recommendedName>
        <fullName evidence="3">histidine kinase</fullName>
        <ecNumber evidence="3">2.7.13.3</ecNumber>
    </recommendedName>
</protein>
<organism evidence="15 16">
    <name type="scientific">Undibacterium rugosum</name>
    <dbReference type="NCBI Taxonomy" id="2762291"/>
    <lineage>
        <taxon>Bacteria</taxon>
        <taxon>Pseudomonadati</taxon>
        <taxon>Pseudomonadota</taxon>
        <taxon>Betaproteobacteria</taxon>
        <taxon>Burkholderiales</taxon>
        <taxon>Oxalobacteraceae</taxon>
        <taxon>Undibacterium</taxon>
    </lineage>
</organism>
<dbReference type="GO" id="GO:0005524">
    <property type="term" value="F:ATP binding"/>
    <property type="evidence" value="ECO:0007669"/>
    <property type="project" value="UniProtKB-KW"/>
</dbReference>
<evidence type="ECO:0000256" key="13">
    <source>
        <dbReference type="SAM" id="Phobius"/>
    </source>
</evidence>
<dbReference type="Pfam" id="PF00512">
    <property type="entry name" value="HisKA"/>
    <property type="match status" value="1"/>
</dbReference>
<keyword evidence="5" id="KW-0808">Transferase</keyword>
<dbReference type="SUPFAM" id="SSF47384">
    <property type="entry name" value="Homodimeric domain of signal transducing histidine kinase"/>
    <property type="match status" value="1"/>
</dbReference>
<dbReference type="EC" id="2.7.13.3" evidence="3"/>
<evidence type="ECO:0000256" key="11">
    <source>
        <dbReference type="ARBA" id="ARBA00023012"/>
    </source>
</evidence>
<dbReference type="CDD" id="cd00082">
    <property type="entry name" value="HisKA"/>
    <property type="match status" value="1"/>
</dbReference>
<dbReference type="PANTHER" id="PTHR45436">
    <property type="entry name" value="SENSOR HISTIDINE KINASE YKOH"/>
    <property type="match status" value="1"/>
</dbReference>
<dbReference type="SMART" id="SM00387">
    <property type="entry name" value="HATPase_c"/>
    <property type="match status" value="1"/>
</dbReference>
<feature type="transmembrane region" description="Helical" evidence="13">
    <location>
        <begin position="161"/>
        <end position="184"/>
    </location>
</feature>
<dbReference type="Gene3D" id="3.30.565.10">
    <property type="entry name" value="Histidine kinase-like ATPase, C-terminal domain"/>
    <property type="match status" value="1"/>
</dbReference>
<accession>A0A923I2L2</accession>
<keyword evidence="11" id="KW-0902">Two-component regulatory system</keyword>
<sequence length="458" mass="51083">MSATAEAPRQWSLRRTLLGILLSLTIGIWSVSAVLVYLDADRESRELFDQSLAETAHILLSLAEHEFGEGSWHQAHRLGESTAAHHEEYLLFQIWSADGRLLYKNSGAPETPFRQQAADGYSWLNLQSSQWRHYSIWNQPRTVQIQVVEPISHRKEISSRFAYRLAALALLIIPLLVLAIWWAVNRVFRSLQDYASQVSQRQPGDLQPLSAADAPMEINPLLHALNRLFERVAQTLQREQRFTADAAHELRTPLAGLKTNLQVLQRARNPEESAEAIAGLRAGVERASRLVAQLMSLARSEPESHLNAQHPVCDLAASLQSVCIHWQAEAEAVGLAWQQDLQQAWARVDAAELHILVRNLIENALRYTPAPGRLRLSCGSHSGRAWLEVEDSGPGIPEQYREQVLQRFFRLAGADQPGSGLGLSIVKNIADAHAASLQLSAGDEGQGLRVRLEFPAWG</sequence>
<feature type="transmembrane region" description="Helical" evidence="13">
    <location>
        <begin position="17"/>
        <end position="38"/>
    </location>
</feature>
<dbReference type="InterPro" id="IPR005467">
    <property type="entry name" value="His_kinase_dom"/>
</dbReference>
<evidence type="ECO:0000256" key="7">
    <source>
        <dbReference type="ARBA" id="ARBA00022741"/>
    </source>
</evidence>
<keyword evidence="10 13" id="KW-1133">Transmembrane helix</keyword>
<evidence type="ECO:0000256" key="6">
    <source>
        <dbReference type="ARBA" id="ARBA00022692"/>
    </source>
</evidence>
<dbReference type="PRINTS" id="PR00344">
    <property type="entry name" value="BCTRLSENSOR"/>
</dbReference>
<dbReference type="Pfam" id="PF02518">
    <property type="entry name" value="HATPase_c"/>
    <property type="match status" value="1"/>
</dbReference>
<dbReference type="Proteomes" id="UP000612361">
    <property type="component" value="Unassembled WGS sequence"/>
</dbReference>
<evidence type="ECO:0000256" key="1">
    <source>
        <dbReference type="ARBA" id="ARBA00000085"/>
    </source>
</evidence>
<name>A0A923I2L2_9BURK</name>
<evidence type="ECO:0000256" key="8">
    <source>
        <dbReference type="ARBA" id="ARBA00022777"/>
    </source>
</evidence>
<dbReference type="InterPro" id="IPR013727">
    <property type="entry name" value="2CSK_N"/>
</dbReference>
<keyword evidence="9" id="KW-0067">ATP-binding</keyword>
<evidence type="ECO:0000259" key="14">
    <source>
        <dbReference type="PROSITE" id="PS50109"/>
    </source>
</evidence>
<dbReference type="InterPro" id="IPR050428">
    <property type="entry name" value="TCS_sensor_his_kinase"/>
</dbReference>
<dbReference type="AlphaFoldDB" id="A0A923I2L2"/>
<evidence type="ECO:0000256" key="5">
    <source>
        <dbReference type="ARBA" id="ARBA00022679"/>
    </source>
</evidence>
<evidence type="ECO:0000313" key="16">
    <source>
        <dbReference type="Proteomes" id="UP000612361"/>
    </source>
</evidence>
<dbReference type="InterPro" id="IPR003661">
    <property type="entry name" value="HisK_dim/P_dom"/>
</dbReference>
<dbReference type="GO" id="GO:0000155">
    <property type="term" value="F:phosphorelay sensor kinase activity"/>
    <property type="evidence" value="ECO:0007669"/>
    <property type="project" value="InterPro"/>
</dbReference>
<dbReference type="SMART" id="SM00388">
    <property type="entry name" value="HisKA"/>
    <property type="match status" value="1"/>
</dbReference>
<keyword evidence="16" id="KW-1185">Reference proteome</keyword>
<dbReference type="SUPFAM" id="SSF55874">
    <property type="entry name" value="ATPase domain of HSP90 chaperone/DNA topoisomerase II/histidine kinase"/>
    <property type="match status" value="1"/>
</dbReference>
<dbReference type="PROSITE" id="PS50109">
    <property type="entry name" value="HIS_KIN"/>
    <property type="match status" value="1"/>
</dbReference>
<dbReference type="RefSeq" id="WP_186879879.1">
    <property type="nucleotide sequence ID" value="NZ_JACOGG010000002.1"/>
</dbReference>
<evidence type="ECO:0000256" key="2">
    <source>
        <dbReference type="ARBA" id="ARBA00004141"/>
    </source>
</evidence>
<feature type="domain" description="Histidine kinase" evidence="14">
    <location>
        <begin position="245"/>
        <end position="458"/>
    </location>
</feature>
<dbReference type="InterPro" id="IPR036097">
    <property type="entry name" value="HisK_dim/P_sf"/>
</dbReference>
<keyword evidence="12 13" id="KW-0472">Membrane</keyword>
<evidence type="ECO:0000256" key="9">
    <source>
        <dbReference type="ARBA" id="ARBA00022840"/>
    </source>
</evidence>
<dbReference type="CDD" id="cd00075">
    <property type="entry name" value="HATPase"/>
    <property type="match status" value="1"/>
</dbReference>
<dbReference type="Gene3D" id="1.10.287.130">
    <property type="match status" value="1"/>
</dbReference>
<evidence type="ECO:0000256" key="3">
    <source>
        <dbReference type="ARBA" id="ARBA00012438"/>
    </source>
</evidence>
<dbReference type="InterPro" id="IPR036890">
    <property type="entry name" value="HATPase_C_sf"/>
</dbReference>
<gene>
    <name evidence="15" type="ORF">H8K47_02670</name>
</gene>
<keyword evidence="4" id="KW-0597">Phosphoprotein</keyword>
<comment type="subcellular location">
    <subcellularLocation>
        <location evidence="2">Membrane</location>
        <topology evidence="2">Multi-pass membrane protein</topology>
    </subcellularLocation>
</comment>
<reference evidence="15" key="1">
    <citation type="submission" date="2020-08" db="EMBL/GenBank/DDBJ databases">
        <title>Novel species isolated from subtropical streams in China.</title>
        <authorList>
            <person name="Lu H."/>
        </authorList>
    </citation>
    <scope>NUCLEOTIDE SEQUENCE</scope>
    <source>
        <strain evidence="15">CY7W</strain>
    </source>
</reference>